<dbReference type="AlphaFoldDB" id="A0AAV7HIY6"/>
<accession>A0AAV7HIY6</accession>
<reference evidence="1 2" key="1">
    <citation type="journal article" date="2021" name="Hortic Res">
        <title>Chromosome-scale assembly of the Dendrobium chrysotoxum genome enhances the understanding of orchid evolution.</title>
        <authorList>
            <person name="Zhang Y."/>
            <person name="Zhang G.Q."/>
            <person name="Zhang D."/>
            <person name="Liu X.D."/>
            <person name="Xu X.Y."/>
            <person name="Sun W.H."/>
            <person name="Yu X."/>
            <person name="Zhu X."/>
            <person name="Wang Z.W."/>
            <person name="Zhao X."/>
            <person name="Zhong W.Y."/>
            <person name="Chen H."/>
            <person name="Yin W.L."/>
            <person name="Huang T."/>
            <person name="Niu S.C."/>
            <person name="Liu Z.J."/>
        </authorList>
    </citation>
    <scope>NUCLEOTIDE SEQUENCE [LARGE SCALE GENOMIC DNA]</scope>
    <source>
        <strain evidence="1">Lindl</strain>
    </source>
</reference>
<gene>
    <name evidence="1" type="ORF">IEQ34_003355</name>
</gene>
<keyword evidence="2" id="KW-1185">Reference proteome</keyword>
<evidence type="ECO:0000313" key="1">
    <source>
        <dbReference type="EMBL" id="KAH0468322.1"/>
    </source>
</evidence>
<dbReference type="EMBL" id="JAGFBR010000004">
    <property type="protein sequence ID" value="KAH0468322.1"/>
    <property type="molecule type" value="Genomic_DNA"/>
</dbReference>
<comment type="caution">
    <text evidence="1">The sequence shown here is derived from an EMBL/GenBank/DDBJ whole genome shotgun (WGS) entry which is preliminary data.</text>
</comment>
<name>A0AAV7HIY6_DENCH</name>
<proteinExistence type="predicted"/>
<protein>
    <submittedName>
        <fullName evidence="1">Uncharacterized protein</fullName>
    </submittedName>
</protein>
<organism evidence="1 2">
    <name type="scientific">Dendrobium chrysotoxum</name>
    <name type="common">Orchid</name>
    <dbReference type="NCBI Taxonomy" id="161865"/>
    <lineage>
        <taxon>Eukaryota</taxon>
        <taxon>Viridiplantae</taxon>
        <taxon>Streptophyta</taxon>
        <taxon>Embryophyta</taxon>
        <taxon>Tracheophyta</taxon>
        <taxon>Spermatophyta</taxon>
        <taxon>Magnoliopsida</taxon>
        <taxon>Liliopsida</taxon>
        <taxon>Asparagales</taxon>
        <taxon>Orchidaceae</taxon>
        <taxon>Epidendroideae</taxon>
        <taxon>Malaxideae</taxon>
        <taxon>Dendrobiinae</taxon>
        <taxon>Dendrobium</taxon>
    </lineage>
</organism>
<evidence type="ECO:0000313" key="2">
    <source>
        <dbReference type="Proteomes" id="UP000775213"/>
    </source>
</evidence>
<sequence length="75" mass="8609">MEIVRQKWEIGSKKRPLDIKSGRSNVNNCSLSGKLDLMMGFLLIINSPYDEIPNGNEIFYVPKKSIISIKLHNYL</sequence>
<dbReference type="Proteomes" id="UP000775213">
    <property type="component" value="Unassembled WGS sequence"/>
</dbReference>